<evidence type="ECO:0000259" key="5">
    <source>
        <dbReference type="PROSITE" id="PS51635"/>
    </source>
</evidence>
<dbReference type="GO" id="GO:0016042">
    <property type="term" value="P:lipid catabolic process"/>
    <property type="evidence" value="ECO:0007669"/>
    <property type="project" value="UniProtKB-UniRule"/>
</dbReference>
<keyword evidence="1 4" id="KW-0378">Hydrolase</keyword>
<evidence type="ECO:0000256" key="4">
    <source>
        <dbReference type="PROSITE-ProRule" id="PRU01161"/>
    </source>
</evidence>
<dbReference type="InterPro" id="IPR050301">
    <property type="entry name" value="NTE"/>
</dbReference>
<dbReference type="GO" id="GO:0016787">
    <property type="term" value="F:hydrolase activity"/>
    <property type="evidence" value="ECO:0007669"/>
    <property type="project" value="UniProtKB-UniRule"/>
</dbReference>
<dbReference type="EMBL" id="QPGB01000002">
    <property type="protein sequence ID" value="RCS58052.1"/>
    <property type="molecule type" value="Genomic_DNA"/>
</dbReference>
<proteinExistence type="predicted"/>
<dbReference type="InterPro" id="IPR002641">
    <property type="entry name" value="PNPLA_dom"/>
</dbReference>
<dbReference type="PANTHER" id="PTHR14226:SF78">
    <property type="entry name" value="SLR0060 PROTEIN"/>
    <property type="match status" value="1"/>
</dbReference>
<organism evidence="6 7">
    <name type="scientific">Parvibium lacunae</name>
    <dbReference type="NCBI Taxonomy" id="1888893"/>
    <lineage>
        <taxon>Bacteria</taxon>
        <taxon>Pseudomonadati</taxon>
        <taxon>Pseudomonadota</taxon>
        <taxon>Betaproteobacteria</taxon>
        <taxon>Burkholderiales</taxon>
        <taxon>Alcaligenaceae</taxon>
        <taxon>Parvibium</taxon>
    </lineage>
</organism>
<dbReference type="AlphaFoldDB" id="A0A368L3Q7"/>
<keyword evidence="7" id="KW-1185">Reference proteome</keyword>
<sequence length="369" mass="40886">MNRAVQQASPHSTLKKPLNLALQGGGSHGAYTWGVLDALLEDGRIEIEAISGTSAGAMNAAALAAGWASHPQDPHTGAREKLATFWQSISDGPGFGSWNAATGSDYSMEGNPFFMGFDLLSRIASPYQLNPLNLNPLRDVVEAQIDFEKIKQVCPFHLYLCATNVRTGHAKVFTGEELSADAVMASACLPFVFQAVEIKGQAYWDGGFMGNPSLFPLYATNAPDILLVAINPLERAQVPDTAAEIIDRVNEISFNSSLMLEMRAIEFVQRMLEEGQIQEASPKNRTPRFVQRLFRRKSAQEAHYKRIYMHMIDGGQDLLEFGASSKFNTSWEFLSKLHDLGYHAAKQWLRYHWRSVGEKSSLDIAKVFL</sequence>
<feature type="short sequence motif" description="GXGXXG" evidence="4">
    <location>
        <begin position="24"/>
        <end position="29"/>
    </location>
</feature>
<dbReference type="Gene3D" id="3.40.1090.10">
    <property type="entry name" value="Cytosolic phospholipase A2 catalytic domain"/>
    <property type="match status" value="2"/>
</dbReference>
<evidence type="ECO:0000313" key="7">
    <source>
        <dbReference type="Proteomes" id="UP000252357"/>
    </source>
</evidence>
<evidence type="ECO:0000256" key="1">
    <source>
        <dbReference type="ARBA" id="ARBA00022801"/>
    </source>
</evidence>
<gene>
    <name evidence="6" type="ORF">DU000_04205</name>
</gene>
<dbReference type="PANTHER" id="PTHR14226">
    <property type="entry name" value="NEUROPATHY TARGET ESTERASE/SWISS CHEESE D.MELANOGASTER"/>
    <property type="match status" value="1"/>
</dbReference>
<dbReference type="InterPro" id="IPR016035">
    <property type="entry name" value="Acyl_Trfase/lysoPLipase"/>
</dbReference>
<name>A0A368L3Q7_9BURK</name>
<dbReference type="OrthoDB" id="9770965at2"/>
<feature type="short sequence motif" description="DGA/G" evidence="4">
    <location>
        <begin position="205"/>
        <end position="207"/>
    </location>
</feature>
<accession>A0A368L3Q7</accession>
<evidence type="ECO:0000256" key="2">
    <source>
        <dbReference type="ARBA" id="ARBA00022963"/>
    </source>
</evidence>
<dbReference type="Proteomes" id="UP000252357">
    <property type="component" value="Unassembled WGS sequence"/>
</dbReference>
<feature type="domain" description="PNPLA" evidence="5">
    <location>
        <begin position="20"/>
        <end position="221"/>
    </location>
</feature>
<feature type="active site" description="Nucleophile" evidence="4">
    <location>
        <position position="54"/>
    </location>
</feature>
<keyword evidence="3 4" id="KW-0443">Lipid metabolism</keyword>
<dbReference type="SUPFAM" id="SSF52151">
    <property type="entry name" value="FabD/lysophospholipase-like"/>
    <property type="match status" value="1"/>
</dbReference>
<feature type="active site" description="Proton acceptor" evidence="4">
    <location>
        <position position="205"/>
    </location>
</feature>
<dbReference type="PROSITE" id="PS51635">
    <property type="entry name" value="PNPLA"/>
    <property type="match status" value="1"/>
</dbReference>
<evidence type="ECO:0000313" key="6">
    <source>
        <dbReference type="EMBL" id="RCS58052.1"/>
    </source>
</evidence>
<feature type="short sequence motif" description="GXSXG" evidence="4">
    <location>
        <begin position="52"/>
        <end position="56"/>
    </location>
</feature>
<comment type="caution">
    <text evidence="6">The sequence shown here is derived from an EMBL/GenBank/DDBJ whole genome shotgun (WGS) entry which is preliminary data.</text>
</comment>
<keyword evidence="2 4" id="KW-0442">Lipid degradation</keyword>
<dbReference type="RefSeq" id="WP_114402139.1">
    <property type="nucleotide sequence ID" value="NZ_QPGB01000002.1"/>
</dbReference>
<dbReference type="Pfam" id="PF01734">
    <property type="entry name" value="Patatin"/>
    <property type="match status" value="1"/>
</dbReference>
<evidence type="ECO:0000256" key="3">
    <source>
        <dbReference type="ARBA" id="ARBA00023098"/>
    </source>
</evidence>
<protein>
    <submittedName>
        <fullName evidence="6">Patatin-like phospholipase family protein</fullName>
    </submittedName>
</protein>
<reference evidence="6 7" key="1">
    <citation type="journal article" date="2018" name="Int. J. Syst. Evol. Microbiol.">
        <title>Parvibium lacunae gen. nov., sp. nov., a new member of the family Alcaligenaceae isolated from a freshwater pond.</title>
        <authorList>
            <person name="Chen W.M."/>
            <person name="Xie P.B."/>
            <person name="Hsu M.Y."/>
            <person name="Sheu S.Y."/>
        </authorList>
    </citation>
    <scope>NUCLEOTIDE SEQUENCE [LARGE SCALE GENOMIC DNA]</scope>
    <source>
        <strain evidence="6 7">KMB9</strain>
    </source>
</reference>